<dbReference type="Proteomes" id="UP000015105">
    <property type="component" value="Chromosome 6D"/>
</dbReference>
<organism evidence="2 3">
    <name type="scientific">Aegilops tauschii subsp. strangulata</name>
    <name type="common">Goatgrass</name>
    <dbReference type="NCBI Taxonomy" id="200361"/>
    <lineage>
        <taxon>Eukaryota</taxon>
        <taxon>Viridiplantae</taxon>
        <taxon>Streptophyta</taxon>
        <taxon>Embryophyta</taxon>
        <taxon>Tracheophyta</taxon>
        <taxon>Spermatophyta</taxon>
        <taxon>Magnoliopsida</taxon>
        <taxon>Liliopsida</taxon>
        <taxon>Poales</taxon>
        <taxon>Poaceae</taxon>
        <taxon>BOP clade</taxon>
        <taxon>Pooideae</taxon>
        <taxon>Triticodae</taxon>
        <taxon>Triticeae</taxon>
        <taxon>Triticinae</taxon>
        <taxon>Aegilops</taxon>
    </lineage>
</organism>
<proteinExistence type="predicted"/>
<reference evidence="2" key="3">
    <citation type="journal article" date="2017" name="Nature">
        <title>Genome sequence of the progenitor of the wheat D genome Aegilops tauschii.</title>
        <authorList>
            <person name="Luo M.C."/>
            <person name="Gu Y.Q."/>
            <person name="Puiu D."/>
            <person name="Wang H."/>
            <person name="Twardziok S.O."/>
            <person name="Deal K.R."/>
            <person name="Huo N."/>
            <person name="Zhu T."/>
            <person name="Wang L."/>
            <person name="Wang Y."/>
            <person name="McGuire P.E."/>
            <person name="Liu S."/>
            <person name="Long H."/>
            <person name="Ramasamy R.K."/>
            <person name="Rodriguez J.C."/>
            <person name="Van S.L."/>
            <person name="Yuan L."/>
            <person name="Wang Z."/>
            <person name="Xia Z."/>
            <person name="Xiao L."/>
            <person name="Anderson O.D."/>
            <person name="Ouyang S."/>
            <person name="Liang Y."/>
            <person name="Zimin A.V."/>
            <person name="Pertea G."/>
            <person name="Qi P."/>
            <person name="Bennetzen J.L."/>
            <person name="Dai X."/>
            <person name="Dawson M.W."/>
            <person name="Muller H.G."/>
            <person name="Kugler K."/>
            <person name="Rivarola-Duarte L."/>
            <person name="Spannagl M."/>
            <person name="Mayer K.F.X."/>
            <person name="Lu F.H."/>
            <person name="Bevan M.W."/>
            <person name="Leroy P."/>
            <person name="Li P."/>
            <person name="You F.M."/>
            <person name="Sun Q."/>
            <person name="Liu Z."/>
            <person name="Lyons E."/>
            <person name="Wicker T."/>
            <person name="Salzberg S.L."/>
            <person name="Devos K.M."/>
            <person name="Dvorak J."/>
        </authorList>
    </citation>
    <scope>NUCLEOTIDE SEQUENCE [LARGE SCALE GENOMIC DNA]</scope>
    <source>
        <strain evidence="2">cv. AL8/78</strain>
    </source>
</reference>
<reference evidence="3" key="1">
    <citation type="journal article" date="2014" name="Science">
        <title>Ancient hybridizations among the ancestral genomes of bread wheat.</title>
        <authorList>
            <consortium name="International Wheat Genome Sequencing Consortium,"/>
            <person name="Marcussen T."/>
            <person name="Sandve S.R."/>
            <person name="Heier L."/>
            <person name="Spannagl M."/>
            <person name="Pfeifer M."/>
            <person name="Jakobsen K.S."/>
            <person name="Wulff B.B."/>
            <person name="Steuernagel B."/>
            <person name="Mayer K.F."/>
            <person name="Olsen O.A."/>
        </authorList>
    </citation>
    <scope>NUCLEOTIDE SEQUENCE [LARGE SCALE GENOMIC DNA]</scope>
    <source>
        <strain evidence="3">cv. AL8/78</strain>
    </source>
</reference>
<sequence length="86" mass="9458">DPTVAPRLYKFRPTRFTRVYNPQSPKPPQVTPKPPSPPRTRPQLVTLLDLSWRRRLRVGPAGLCSRHPTAAPPHPAPSSSPAAAPP</sequence>
<feature type="region of interest" description="Disordered" evidence="1">
    <location>
        <begin position="1"/>
        <end position="42"/>
    </location>
</feature>
<evidence type="ECO:0000313" key="2">
    <source>
        <dbReference type="EnsemblPlants" id="AET6Gv20900900.1"/>
    </source>
</evidence>
<name>A0A453PXI9_AEGTS</name>
<evidence type="ECO:0000313" key="3">
    <source>
        <dbReference type="Proteomes" id="UP000015105"/>
    </source>
</evidence>
<feature type="compositionally biased region" description="Pro residues" evidence="1">
    <location>
        <begin position="24"/>
        <end position="40"/>
    </location>
</feature>
<reference evidence="2" key="4">
    <citation type="submission" date="2019-03" db="UniProtKB">
        <authorList>
            <consortium name="EnsemblPlants"/>
        </authorList>
    </citation>
    <scope>IDENTIFICATION</scope>
</reference>
<dbReference type="AlphaFoldDB" id="A0A453PXI9"/>
<reference evidence="2" key="5">
    <citation type="journal article" date="2021" name="G3 (Bethesda)">
        <title>Aegilops tauschii genome assembly Aet v5.0 features greater sequence contiguity and improved annotation.</title>
        <authorList>
            <person name="Wang L."/>
            <person name="Zhu T."/>
            <person name="Rodriguez J.C."/>
            <person name="Deal K.R."/>
            <person name="Dubcovsky J."/>
            <person name="McGuire P.E."/>
            <person name="Lux T."/>
            <person name="Spannagl M."/>
            <person name="Mayer K.F.X."/>
            <person name="Baldrich P."/>
            <person name="Meyers B.C."/>
            <person name="Huo N."/>
            <person name="Gu Y.Q."/>
            <person name="Zhou H."/>
            <person name="Devos K.M."/>
            <person name="Bennetzen J.L."/>
            <person name="Unver T."/>
            <person name="Budak H."/>
            <person name="Gulick P.J."/>
            <person name="Galiba G."/>
            <person name="Kalapos B."/>
            <person name="Nelson D.R."/>
            <person name="Li P."/>
            <person name="You F.M."/>
            <person name="Luo M.C."/>
            <person name="Dvorak J."/>
        </authorList>
    </citation>
    <scope>NUCLEOTIDE SEQUENCE [LARGE SCALE GENOMIC DNA]</scope>
    <source>
        <strain evidence="2">cv. AL8/78</strain>
    </source>
</reference>
<keyword evidence="3" id="KW-1185">Reference proteome</keyword>
<accession>A0A453PXI9</accession>
<evidence type="ECO:0000256" key="1">
    <source>
        <dbReference type="SAM" id="MobiDB-lite"/>
    </source>
</evidence>
<feature type="compositionally biased region" description="Pro residues" evidence="1">
    <location>
        <begin position="70"/>
        <end position="86"/>
    </location>
</feature>
<feature type="region of interest" description="Disordered" evidence="1">
    <location>
        <begin position="61"/>
        <end position="86"/>
    </location>
</feature>
<dbReference type="Gramene" id="AET6Gv20900900.1">
    <property type="protein sequence ID" value="AET6Gv20900900.1"/>
    <property type="gene ID" value="AET6Gv20900900"/>
</dbReference>
<reference evidence="3" key="2">
    <citation type="journal article" date="2017" name="Nat. Plants">
        <title>The Aegilops tauschii genome reveals multiple impacts of transposons.</title>
        <authorList>
            <person name="Zhao G."/>
            <person name="Zou C."/>
            <person name="Li K."/>
            <person name="Wang K."/>
            <person name="Li T."/>
            <person name="Gao L."/>
            <person name="Zhang X."/>
            <person name="Wang H."/>
            <person name="Yang Z."/>
            <person name="Liu X."/>
            <person name="Jiang W."/>
            <person name="Mao L."/>
            <person name="Kong X."/>
            <person name="Jiao Y."/>
            <person name="Jia J."/>
        </authorList>
    </citation>
    <scope>NUCLEOTIDE SEQUENCE [LARGE SCALE GENOMIC DNA]</scope>
    <source>
        <strain evidence="3">cv. AL8/78</strain>
    </source>
</reference>
<dbReference type="EnsemblPlants" id="AET6Gv20900900.1">
    <property type="protein sequence ID" value="AET6Gv20900900.1"/>
    <property type="gene ID" value="AET6Gv20900900"/>
</dbReference>
<protein>
    <submittedName>
        <fullName evidence="2">Uncharacterized protein</fullName>
    </submittedName>
</protein>